<reference evidence="1" key="1">
    <citation type="submission" date="2018-06" db="EMBL/GenBank/DDBJ databases">
        <authorList>
            <person name="Zhirakovskaya E."/>
        </authorList>
    </citation>
    <scope>NUCLEOTIDE SEQUENCE</scope>
</reference>
<organism evidence="1">
    <name type="scientific">hydrothermal vent metagenome</name>
    <dbReference type="NCBI Taxonomy" id="652676"/>
    <lineage>
        <taxon>unclassified sequences</taxon>
        <taxon>metagenomes</taxon>
        <taxon>ecological metagenomes</taxon>
    </lineage>
</organism>
<proteinExistence type="predicted"/>
<evidence type="ECO:0000313" key="1">
    <source>
        <dbReference type="EMBL" id="VAV82711.1"/>
    </source>
</evidence>
<dbReference type="EMBL" id="UOEA01000026">
    <property type="protein sequence ID" value="VAV82711.1"/>
    <property type="molecule type" value="Genomic_DNA"/>
</dbReference>
<gene>
    <name evidence="1" type="ORF">MNBD_DELTA01-1143</name>
</gene>
<accession>A0A3B0QQC3</accession>
<protein>
    <submittedName>
        <fullName evidence="1">Uncharacterized protein</fullName>
    </submittedName>
</protein>
<name>A0A3B0QQC3_9ZZZZ</name>
<sequence>MKRASNIMLAFFFFALVTALPDHSAHSKNLYKESEYQRLWCSRAGGRAEYVLPDRTRVDCLTDEYAVEVDFAPKWAEAIGQALYYASVTGRRPAVLLIIESPTDARYLLRLERVSTTTKFHIMTITPAYLREDLAGSLAP</sequence>
<dbReference type="AlphaFoldDB" id="A0A3B0QQC3"/>